<dbReference type="GO" id="GO:0004222">
    <property type="term" value="F:metalloendopeptidase activity"/>
    <property type="evidence" value="ECO:0007669"/>
    <property type="project" value="InterPro"/>
</dbReference>
<evidence type="ECO:0000256" key="1">
    <source>
        <dbReference type="ARBA" id="ARBA00001947"/>
    </source>
</evidence>
<dbReference type="Pfam" id="PF05649">
    <property type="entry name" value="Peptidase_M13_N"/>
    <property type="match status" value="1"/>
</dbReference>
<evidence type="ECO:0000256" key="8">
    <source>
        <dbReference type="SAM" id="SignalP"/>
    </source>
</evidence>
<feature type="domain" description="Peptidase M13 C-terminal" evidence="9">
    <location>
        <begin position="465"/>
        <end position="666"/>
    </location>
</feature>
<evidence type="ECO:0000313" key="12">
    <source>
        <dbReference type="Proteomes" id="UP000771749"/>
    </source>
</evidence>
<evidence type="ECO:0000256" key="5">
    <source>
        <dbReference type="ARBA" id="ARBA00022801"/>
    </source>
</evidence>
<keyword evidence="7" id="KW-0482">Metalloprotease</keyword>
<dbReference type="PANTHER" id="PTHR11733:SF167">
    <property type="entry name" value="FI17812P1-RELATED"/>
    <property type="match status" value="1"/>
</dbReference>
<keyword evidence="3" id="KW-0645">Protease</keyword>
<organism evidence="11 12">
    <name type="scientific">Candidatus Cryptobacteroides gallistercoris</name>
    <dbReference type="NCBI Taxonomy" id="2840765"/>
    <lineage>
        <taxon>Bacteria</taxon>
        <taxon>Pseudomonadati</taxon>
        <taxon>Bacteroidota</taxon>
        <taxon>Bacteroidia</taxon>
        <taxon>Bacteroidales</taxon>
        <taxon>Candidatus Cryptobacteroides</taxon>
    </lineage>
</organism>
<reference evidence="11" key="1">
    <citation type="submission" date="2020-10" db="EMBL/GenBank/DDBJ databases">
        <authorList>
            <person name="Gilroy R."/>
        </authorList>
    </citation>
    <scope>NUCLEOTIDE SEQUENCE</scope>
    <source>
        <strain evidence="11">F1-3629</strain>
    </source>
</reference>
<dbReference type="GO" id="GO:0046872">
    <property type="term" value="F:metal ion binding"/>
    <property type="evidence" value="ECO:0007669"/>
    <property type="project" value="UniProtKB-KW"/>
</dbReference>
<keyword evidence="8" id="KW-0732">Signal</keyword>
<dbReference type="AlphaFoldDB" id="A0A940DP26"/>
<keyword evidence="4" id="KW-0479">Metal-binding</keyword>
<feature type="signal peptide" evidence="8">
    <location>
        <begin position="1"/>
        <end position="15"/>
    </location>
</feature>
<dbReference type="PROSITE" id="PS51257">
    <property type="entry name" value="PROKAR_LIPOPROTEIN"/>
    <property type="match status" value="1"/>
</dbReference>
<dbReference type="Proteomes" id="UP000771749">
    <property type="component" value="Unassembled WGS sequence"/>
</dbReference>
<evidence type="ECO:0000259" key="10">
    <source>
        <dbReference type="Pfam" id="PF05649"/>
    </source>
</evidence>
<dbReference type="InterPro" id="IPR008753">
    <property type="entry name" value="Peptidase_M13_N"/>
</dbReference>
<comment type="cofactor">
    <cofactor evidence="1">
        <name>Zn(2+)</name>
        <dbReference type="ChEBI" id="CHEBI:29105"/>
    </cofactor>
</comment>
<name>A0A940DP26_9BACT</name>
<dbReference type="Gene3D" id="1.10.1380.10">
    <property type="entry name" value="Neutral endopeptidase , domain2"/>
    <property type="match status" value="1"/>
</dbReference>
<sequence>MKKILLMIVPVFAVACNDAPQGNPAINPDNFDTSVSPAENFYQYVTGGWQKNNPLKPEYSRYGSFDVLNENNQKRINEMFLTLGQQAVMPGSVEQKIVDLYRMGLDSTRLNEEASSPLQPFLDRVKAIKDRRGLVEAVAGMHSASDYPFFSAGVAPDLMDNTNQIIYLSQSGLGMGNRDYYVDTANAALKEGYKAFLTRIFALSGYADADKAASDALSVEDALAGASWSKVELRDVLKGYNPTSSAELTKQYPNLDFSVYFRALGLNDQDKLVVEQPSYFAALDRIFEETDIEVLKNYMAAMMISGACSALSDDYYAAYFDFFETQMAGVQQQKPRWKRAMSVPNSLLSEAVGKMYVAKYFPQEQKDRVLKMVENIRTALGEHVDSLDWMSDSTKMKAHEKLNAFVVKIGYPDTWKDYSSLIINPSLSYYENIRNAAKWYVADNLSHLGKPVDKTEWHMSPQTVNAYYNPTTNEICFPAAILQPPFYNPEADDAVNYGGIGVVISHEMTHGFDDQGRNFDKDGNMVNWWTDADAEAFKAKSQILVKQFDEIEILPGLHANGALCLGENIADQGGLRIAYTAMHNSFGDELPEPVDGFTADQRFYISYATLWAQNITDEEKARLTSLDVHSLGENRVNVTLRNLQTFFDAFGIEEGDKMFRPEEERVVIW</sequence>
<accession>A0A940DP26</accession>
<dbReference type="Pfam" id="PF01431">
    <property type="entry name" value="Peptidase_M13"/>
    <property type="match status" value="1"/>
</dbReference>
<protein>
    <submittedName>
        <fullName evidence="11">M13 family metallopeptidase</fullName>
    </submittedName>
</protein>
<comment type="caution">
    <text evidence="11">The sequence shown here is derived from an EMBL/GenBank/DDBJ whole genome shotgun (WGS) entry which is preliminary data.</text>
</comment>
<feature type="domain" description="Peptidase M13 N-terminal" evidence="10">
    <location>
        <begin position="37"/>
        <end position="412"/>
    </location>
</feature>
<keyword evidence="5" id="KW-0378">Hydrolase</keyword>
<feature type="chain" id="PRO_5038048941" evidence="8">
    <location>
        <begin position="16"/>
        <end position="669"/>
    </location>
</feature>
<dbReference type="SUPFAM" id="SSF55486">
    <property type="entry name" value="Metalloproteases ('zincins'), catalytic domain"/>
    <property type="match status" value="1"/>
</dbReference>
<dbReference type="EMBL" id="JADIMJ010000098">
    <property type="protein sequence ID" value="MBO8454384.1"/>
    <property type="molecule type" value="Genomic_DNA"/>
</dbReference>
<dbReference type="InterPro" id="IPR000718">
    <property type="entry name" value="Peptidase_M13"/>
</dbReference>
<comment type="similarity">
    <text evidence="2">Belongs to the peptidase M13 family.</text>
</comment>
<proteinExistence type="inferred from homology"/>
<evidence type="ECO:0000256" key="7">
    <source>
        <dbReference type="ARBA" id="ARBA00023049"/>
    </source>
</evidence>
<evidence type="ECO:0000256" key="2">
    <source>
        <dbReference type="ARBA" id="ARBA00007357"/>
    </source>
</evidence>
<dbReference type="CDD" id="cd08662">
    <property type="entry name" value="M13"/>
    <property type="match status" value="1"/>
</dbReference>
<dbReference type="PANTHER" id="PTHR11733">
    <property type="entry name" value="ZINC METALLOPROTEASE FAMILY M13 NEPRILYSIN-RELATED"/>
    <property type="match status" value="1"/>
</dbReference>
<dbReference type="InterPro" id="IPR042089">
    <property type="entry name" value="Peptidase_M13_dom_2"/>
</dbReference>
<dbReference type="PRINTS" id="PR00786">
    <property type="entry name" value="NEPRILYSIN"/>
</dbReference>
<keyword evidence="6" id="KW-0862">Zinc</keyword>
<dbReference type="PROSITE" id="PS51885">
    <property type="entry name" value="NEPRILYSIN"/>
    <property type="match status" value="1"/>
</dbReference>
<evidence type="ECO:0000256" key="6">
    <source>
        <dbReference type="ARBA" id="ARBA00022833"/>
    </source>
</evidence>
<dbReference type="Gene3D" id="3.40.390.10">
    <property type="entry name" value="Collagenase (Catalytic Domain)"/>
    <property type="match status" value="1"/>
</dbReference>
<evidence type="ECO:0000256" key="4">
    <source>
        <dbReference type="ARBA" id="ARBA00022723"/>
    </source>
</evidence>
<gene>
    <name evidence="11" type="ORF">IAC07_06665</name>
</gene>
<evidence type="ECO:0000256" key="3">
    <source>
        <dbReference type="ARBA" id="ARBA00022670"/>
    </source>
</evidence>
<dbReference type="InterPro" id="IPR024079">
    <property type="entry name" value="MetalloPept_cat_dom_sf"/>
</dbReference>
<evidence type="ECO:0000313" key="11">
    <source>
        <dbReference type="EMBL" id="MBO8454384.1"/>
    </source>
</evidence>
<dbReference type="InterPro" id="IPR018497">
    <property type="entry name" value="Peptidase_M13_C"/>
</dbReference>
<evidence type="ECO:0000259" key="9">
    <source>
        <dbReference type="Pfam" id="PF01431"/>
    </source>
</evidence>
<dbReference type="GO" id="GO:0016485">
    <property type="term" value="P:protein processing"/>
    <property type="evidence" value="ECO:0007669"/>
    <property type="project" value="TreeGrafter"/>
</dbReference>
<dbReference type="GO" id="GO:0005886">
    <property type="term" value="C:plasma membrane"/>
    <property type="evidence" value="ECO:0007669"/>
    <property type="project" value="TreeGrafter"/>
</dbReference>
<reference evidence="11" key="2">
    <citation type="journal article" date="2021" name="PeerJ">
        <title>Extensive microbial diversity within the chicken gut microbiome revealed by metagenomics and culture.</title>
        <authorList>
            <person name="Gilroy R."/>
            <person name="Ravi A."/>
            <person name="Getino M."/>
            <person name="Pursley I."/>
            <person name="Horton D.L."/>
            <person name="Alikhan N.F."/>
            <person name="Baker D."/>
            <person name="Gharbi K."/>
            <person name="Hall N."/>
            <person name="Watson M."/>
            <person name="Adriaenssens E.M."/>
            <person name="Foster-Nyarko E."/>
            <person name="Jarju S."/>
            <person name="Secka A."/>
            <person name="Antonio M."/>
            <person name="Oren A."/>
            <person name="Chaudhuri R.R."/>
            <person name="La Ragione R."/>
            <person name="Hildebrand F."/>
            <person name="Pallen M.J."/>
        </authorList>
    </citation>
    <scope>NUCLEOTIDE SEQUENCE</scope>
    <source>
        <strain evidence="11">F1-3629</strain>
    </source>
</reference>